<keyword evidence="1" id="KW-0812">Transmembrane</keyword>
<gene>
    <name evidence="3" type="ORF">SNF14_13355</name>
</gene>
<keyword evidence="1" id="KW-0472">Membrane</keyword>
<keyword evidence="4" id="KW-1185">Reference proteome</keyword>
<dbReference type="SMART" id="SM01080">
    <property type="entry name" value="CHASE2"/>
    <property type="match status" value="1"/>
</dbReference>
<sequence length="389" mass="45232">MKKIFHNKLLYRDALLCTVMTFVVAGLLYFAFVNLSILDPFEKAFKDFKFTDIFYSQRFNKEQRNDKIIIVNIKHSDRFQIAEAINTIAEQNPKVIGLDIIFKERKQEFIDSILKNTLHRHKNIVTAYFNDNDSIIDNHDYFKLNAEKKGFINLNLKGQNTVIREFIGVNGKDEKEYSFATKIALEADFITEEYALKELKKPIPINYIGNKDVFLNFEIEEVLSSDKIPAFKDAVVLLGYLSDGNEAYDIEDKHFTPLNEAWVGRATPDTYGVVIHANILNMLSQKSLMYRISVFSTYVLAFVLCFFSIFFGMKIYKRNSFVFDITEKLVQLSISVVFLYLALVLLQVNIYINVVPIILLCLLGLEMIDYYEHLVIQLNKKYGWESHLL</sequence>
<evidence type="ECO:0000256" key="1">
    <source>
        <dbReference type="SAM" id="Phobius"/>
    </source>
</evidence>
<reference evidence="3 4" key="1">
    <citation type="submission" date="2023-11" db="EMBL/GenBank/DDBJ databases">
        <title>Winogradskyella pelagius sp. nov., isolated from coastal sediment.</title>
        <authorList>
            <person name="Li F."/>
        </authorList>
    </citation>
    <scope>NUCLEOTIDE SEQUENCE [LARGE SCALE GENOMIC DNA]</scope>
    <source>
        <strain evidence="3 4">KCTC 23502</strain>
    </source>
</reference>
<feature type="domain" description="CHASE2" evidence="2">
    <location>
        <begin position="43"/>
        <end position="312"/>
    </location>
</feature>
<dbReference type="RefSeq" id="WP_320556677.1">
    <property type="nucleotide sequence ID" value="NZ_JAXDAE010000015.1"/>
</dbReference>
<evidence type="ECO:0000313" key="3">
    <source>
        <dbReference type="EMBL" id="MDY2588329.1"/>
    </source>
</evidence>
<dbReference type="EMBL" id="JAXDAE010000015">
    <property type="protein sequence ID" value="MDY2588329.1"/>
    <property type="molecule type" value="Genomic_DNA"/>
</dbReference>
<feature type="transmembrane region" description="Helical" evidence="1">
    <location>
        <begin position="288"/>
        <end position="313"/>
    </location>
</feature>
<accession>A0ABU5EU43</accession>
<name>A0ABU5EU43_9FLAO</name>
<feature type="transmembrane region" description="Helical" evidence="1">
    <location>
        <begin position="9"/>
        <end position="32"/>
    </location>
</feature>
<protein>
    <submittedName>
        <fullName evidence="3">CHASE2 domain-containing protein</fullName>
    </submittedName>
</protein>
<feature type="transmembrane region" description="Helical" evidence="1">
    <location>
        <begin position="325"/>
        <end position="344"/>
    </location>
</feature>
<comment type="caution">
    <text evidence="3">The sequence shown here is derived from an EMBL/GenBank/DDBJ whole genome shotgun (WGS) entry which is preliminary data.</text>
</comment>
<organism evidence="3 4">
    <name type="scientific">Winogradskyella aquimaris</name>
    <dbReference type="NCBI Taxonomy" id="864074"/>
    <lineage>
        <taxon>Bacteria</taxon>
        <taxon>Pseudomonadati</taxon>
        <taxon>Bacteroidota</taxon>
        <taxon>Flavobacteriia</taxon>
        <taxon>Flavobacteriales</taxon>
        <taxon>Flavobacteriaceae</taxon>
        <taxon>Winogradskyella</taxon>
    </lineage>
</organism>
<evidence type="ECO:0000259" key="2">
    <source>
        <dbReference type="SMART" id="SM01080"/>
    </source>
</evidence>
<dbReference type="Proteomes" id="UP001285855">
    <property type="component" value="Unassembled WGS sequence"/>
</dbReference>
<evidence type="ECO:0000313" key="4">
    <source>
        <dbReference type="Proteomes" id="UP001285855"/>
    </source>
</evidence>
<keyword evidence="1" id="KW-1133">Transmembrane helix</keyword>
<dbReference type="InterPro" id="IPR007890">
    <property type="entry name" value="CHASE2"/>
</dbReference>
<proteinExistence type="predicted"/>
<dbReference type="Pfam" id="PF05226">
    <property type="entry name" value="CHASE2"/>
    <property type="match status" value="1"/>
</dbReference>